<feature type="domain" description="Outer membrane protein beta-barrel" evidence="3">
    <location>
        <begin position="7"/>
        <end position="171"/>
    </location>
</feature>
<feature type="signal peptide" evidence="2">
    <location>
        <begin position="1"/>
        <end position="20"/>
    </location>
</feature>
<dbReference type="SUPFAM" id="SSF56925">
    <property type="entry name" value="OMPA-like"/>
    <property type="match status" value="1"/>
</dbReference>
<reference evidence="4 5" key="1">
    <citation type="submission" date="2015-11" db="EMBL/GenBank/DDBJ databases">
        <title>Genomic Taxonomy of the Vibrionaceae.</title>
        <authorList>
            <person name="Gomez-Gil B."/>
            <person name="Enciso-Ibarra J."/>
        </authorList>
    </citation>
    <scope>NUCLEOTIDE SEQUENCE [LARGE SCALE GENOMIC DNA]</scope>
    <source>
        <strain evidence="4 5">CAIM 912</strain>
    </source>
</reference>
<evidence type="ECO:0000259" key="3">
    <source>
        <dbReference type="Pfam" id="PF13505"/>
    </source>
</evidence>
<feature type="chain" id="PRO_5007465777" description="Outer membrane protein beta-barrel domain-containing protein" evidence="2">
    <location>
        <begin position="21"/>
        <end position="183"/>
    </location>
</feature>
<dbReference type="RefSeq" id="WP_067414886.1">
    <property type="nucleotide sequence ID" value="NZ_LNTY01000030.1"/>
</dbReference>
<dbReference type="InterPro" id="IPR027385">
    <property type="entry name" value="Beta-barrel_OMP"/>
</dbReference>
<evidence type="ECO:0000313" key="5">
    <source>
        <dbReference type="Proteomes" id="UP000070529"/>
    </source>
</evidence>
<sequence length="183" mass="19768">MKNMRVIAAALLALSTQAHADSIDIKAGGGYIEGYRTNSADDTLLSLQLNYSHSLSQRVDLEAGMMGAGAFPVFSQLFSDKSADFDNYFVGVRGNYPVNSFLSLYASGGAGYGTVSEYARVKGEDGSYHDVTAHKYSGLSPYISAGFEMRPFNAVGFTADVRYDDLPHGYSSTNVLFGMKIYV</sequence>
<organism evidence="4 5">
    <name type="scientific">Enterovibrio coralii</name>
    <dbReference type="NCBI Taxonomy" id="294935"/>
    <lineage>
        <taxon>Bacteria</taxon>
        <taxon>Pseudomonadati</taxon>
        <taxon>Pseudomonadota</taxon>
        <taxon>Gammaproteobacteria</taxon>
        <taxon>Vibrionales</taxon>
        <taxon>Vibrionaceae</taxon>
        <taxon>Enterovibrio</taxon>
    </lineage>
</organism>
<dbReference type="Proteomes" id="UP000070529">
    <property type="component" value="Unassembled WGS sequence"/>
</dbReference>
<dbReference type="OrthoDB" id="7063872at2"/>
<proteinExistence type="predicted"/>
<dbReference type="AlphaFoldDB" id="A0A135I9G3"/>
<protein>
    <recommendedName>
        <fullName evidence="3">Outer membrane protein beta-barrel domain-containing protein</fullName>
    </recommendedName>
</protein>
<evidence type="ECO:0000256" key="1">
    <source>
        <dbReference type="ARBA" id="ARBA00022729"/>
    </source>
</evidence>
<dbReference type="EMBL" id="LNTY01000030">
    <property type="protein sequence ID" value="KXF82095.1"/>
    <property type="molecule type" value="Genomic_DNA"/>
</dbReference>
<keyword evidence="1 2" id="KW-0732">Signal</keyword>
<dbReference type="Gene3D" id="2.40.160.20">
    <property type="match status" value="1"/>
</dbReference>
<gene>
    <name evidence="4" type="ORF">ATN88_20080</name>
</gene>
<name>A0A135I9G3_9GAMM</name>
<keyword evidence="5" id="KW-1185">Reference proteome</keyword>
<evidence type="ECO:0000256" key="2">
    <source>
        <dbReference type="SAM" id="SignalP"/>
    </source>
</evidence>
<comment type="caution">
    <text evidence="4">The sequence shown here is derived from an EMBL/GenBank/DDBJ whole genome shotgun (WGS) entry which is preliminary data.</text>
</comment>
<dbReference type="Pfam" id="PF13505">
    <property type="entry name" value="OMP_b-brl"/>
    <property type="match status" value="1"/>
</dbReference>
<dbReference type="InterPro" id="IPR011250">
    <property type="entry name" value="OMP/PagP_B-barrel"/>
</dbReference>
<evidence type="ECO:0000313" key="4">
    <source>
        <dbReference type="EMBL" id="KXF82095.1"/>
    </source>
</evidence>
<accession>A0A135I9G3</accession>